<protein>
    <submittedName>
        <fullName evidence="2">Uncharacterized protein</fullName>
    </submittedName>
</protein>
<accession>A0A368KLD2</accession>
<comment type="caution">
    <text evidence="2">The sequence shown here is derived from an EMBL/GenBank/DDBJ whole genome shotgun (WGS) entry which is preliminary data.</text>
</comment>
<dbReference type="AlphaFoldDB" id="A0A368KLD2"/>
<reference evidence="2 3" key="1">
    <citation type="submission" date="2018-07" db="EMBL/GenBank/DDBJ databases">
        <title>Comparative genomes isolates from brazilian mangrove.</title>
        <authorList>
            <person name="De Araujo J.E."/>
            <person name="Taketani R.G."/>
            <person name="Silva M.C.P."/>
            <person name="Lourenco M.V."/>
            <person name="Oliveira V.M."/>
            <person name="Andreote F.D."/>
        </authorList>
    </citation>
    <scope>NUCLEOTIDE SEQUENCE [LARGE SCALE GENOMIC DNA]</scope>
    <source>
        <strain evidence="2 3">HEX PRIS-MGV</strain>
    </source>
</reference>
<feature type="region of interest" description="Disordered" evidence="1">
    <location>
        <begin position="147"/>
        <end position="174"/>
    </location>
</feature>
<sequence>MSDTFQQLAGELDAYTESVLPPLQRTKPATGHDIKRSVWDLMLQIDTMMLSVVGRLRTLDASLENEQRKLTPSAKARMPQAPRVELGDINLRVSYPLRRRRPTWQAMGRRLSRVIEKVKQKEKRARQQWEKKQRYLKQRLADDHQKWWRIPRPTARSRPRSQGNSKRYVPPASTDLGIGPAVNLGVGKQVTPIAKPVSSTAEHLPVAFEPARNEQPIAANKRHRQPRPCCRLARAKCCQRRLTCSAGAPRHGQRGLCWSVAASMFSGNPMVLRLLGTRCSAKRKPNARLWGTQISAWRKGSKSHPARAPGTFFWNRGPPTMYPKKR</sequence>
<feature type="region of interest" description="Disordered" evidence="1">
    <location>
        <begin position="300"/>
        <end position="326"/>
    </location>
</feature>
<dbReference type="Proteomes" id="UP000253562">
    <property type="component" value="Unassembled WGS sequence"/>
</dbReference>
<evidence type="ECO:0000256" key="1">
    <source>
        <dbReference type="SAM" id="MobiDB-lite"/>
    </source>
</evidence>
<evidence type="ECO:0000313" key="3">
    <source>
        <dbReference type="Proteomes" id="UP000253562"/>
    </source>
</evidence>
<proteinExistence type="predicted"/>
<organism evidence="2 3">
    <name type="scientific">Bremerella cremea</name>
    <dbReference type="NCBI Taxonomy" id="1031537"/>
    <lineage>
        <taxon>Bacteria</taxon>
        <taxon>Pseudomonadati</taxon>
        <taxon>Planctomycetota</taxon>
        <taxon>Planctomycetia</taxon>
        <taxon>Pirellulales</taxon>
        <taxon>Pirellulaceae</taxon>
        <taxon>Bremerella</taxon>
    </lineage>
</organism>
<evidence type="ECO:0000313" key="2">
    <source>
        <dbReference type="EMBL" id="RCS41504.1"/>
    </source>
</evidence>
<name>A0A368KLD2_9BACT</name>
<dbReference type="EMBL" id="QPEX01000045">
    <property type="protein sequence ID" value="RCS41504.1"/>
    <property type="molecule type" value="Genomic_DNA"/>
</dbReference>
<gene>
    <name evidence="2" type="ORF">DTL42_23425</name>
</gene>